<comment type="caution">
    <text evidence="2">The sequence shown here is derived from an EMBL/GenBank/DDBJ whole genome shotgun (WGS) entry which is preliminary data.</text>
</comment>
<feature type="transmembrane region" description="Helical" evidence="1">
    <location>
        <begin position="221"/>
        <end position="240"/>
    </location>
</feature>
<feature type="transmembrane region" description="Helical" evidence="1">
    <location>
        <begin position="161"/>
        <end position="178"/>
    </location>
</feature>
<organism evidence="2 3">
    <name type="scientific">Silvimonas iriomotensis</name>
    <dbReference type="NCBI Taxonomy" id="449662"/>
    <lineage>
        <taxon>Bacteria</taxon>
        <taxon>Pseudomonadati</taxon>
        <taxon>Pseudomonadota</taxon>
        <taxon>Betaproteobacteria</taxon>
        <taxon>Neisseriales</taxon>
        <taxon>Chitinibacteraceae</taxon>
        <taxon>Silvimonas</taxon>
    </lineage>
</organism>
<keyword evidence="1" id="KW-1133">Transmembrane helix</keyword>
<dbReference type="EMBL" id="BMLX01000007">
    <property type="protein sequence ID" value="GGP23730.1"/>
    <property type="molecule type" value="Genomic_DNA"/>
</dbReference>
<feature type="transmembrane region" description="Helical" evidence="1">
    <location>
        <begin position="360"/>
        <end position="377"/>
    </location>
</feature>
<evidence type="ECO:0000256" key="1">
    <source>
        <dbReference type="SAM" id="Phobius"/>
    </source>
</evidence>
<reference evidence="3" key="1">
    <citation type="journal article" date="2019" name="Int. J. Syst. Evol. Microbiol.">
        <title>The Global Catalogue of Microorganisms (GCM) 10K type strain sequencing project: providing services to taxonomists for standard genome sequencing and annotation.</title>
        <authorList>
            <consortium name="The Broad Institute Genomics Platform"/>
            <consortium name="The Broad Institute Genome Sequencing Center for Infectious Disease"/>
            <person name="Wu L."/>
            <person name="Ma J."/>
        </authorList>
    </citation>
    <scope>NUCLEOTIDE SEQUENCE [LARGE SCALE GENOMIC DNA]</scope>
    <source>
        <strain evidence="3">CGMCC 1.8859</strain>
    </source>
</reference>
<name>A0ABQ2PEX9_9NEIS</name>
<dbReference type="Proteomes" id="UP000637267">
    <property type="component" value="Unassembled WGS sequence"/>
</dbReference>
<evidence type="ECO:0000313" key="2">
    <source>
        <dbReference type="EMBL" id="GGP23730.1"/>
    </source>
</evidence>
<feature type="transmembrane region" description="Helical" evidence="1">
    <location>
        <begin position="302"/>
        <end position="321"/>
    </location>
</feature>
<evidence type="ECO:0000313" key="3">
    <source>
        <dbReference type="Proteomes" id="UP000637267"/>
    </source>
</evidence>
<feature type="transmembrane region" description="Helical" evidence="1">
    <location>
        <begin position="32"/>
        <end position="50"/>
    </location>
</feature>
<accession>A0ABQ2PEX9</accession>
<keyword evidence="1" id="KW-0812">Transmembrane</keyword>
<protein>
    <submittedName>
        <fullName evidence="2">Uncharacterized protein</fullName>
    </submittedName>
</protein>
<keyword evidence="3" id="KW-1185">Reference proteome</keyword>
<gene>
    <name evidence="2" type="ORF">GCM10010970_37300</name>
</gene>
<feature type="transmembrane region" description="Helical" evidence="1">
    <location>
        <begin position="134"/>
        <end position="155"/>
    </location>
</feature>
<feature type="transmembrane region" description="Helical" evidence="1">
    <location>
        <begin position="383"/>
        <end position="401"/>
    </location>
</feature>
<feature type="transmembrane region" description="Helical" evidence="1">
    <location>
        <begin position="185"/>
        <end position="209"/>
    </location>
</feature>
<feature type="transmembrane region" description="Helical" evidence="1">
    <location>
        <begin position="333"/>
        <end position="353"/>
    </location>
</feature>
<feature type="transmembrane region" description="Helical" evidence="1">
    <location>
        <begin position="524"/>
        <end position="543"/>
    </location>
</feature>
<sequence length="648" mass="71894">MNMSVDVPPVLGTQASLSQNPEQFLQANAKPVFVLLLAAWFCCHPWFGFWHDGMLYLGQTLHHISPANFARDPFFMFGSQDSYTLFTGVYALLINAIGMAPAGALLMVLAQTAWFSALYYFFRVATQSHVSTVVACLAATVLPAGYGGLGIFSYAEPFLTARSVTEPLVLVALGLLVQERRIASFVVLLLAAPLHPLIAFSGLSVWFVHLVVFPPVPKVRWLLLGLALASMFAVTALAFAQVKPFGTLLQTYDAKWWSLVEAFNRQVMITRWSRADLVRLGSVLTLFLACSKITMDPRTRRVMTSLMGATVVSMAVSVVFGDWLRNVFALSIQIWRILSPLQALIPGLAVGLLIRQRRTIPGNLQAAIALAVISLLMQSQPISFIYLLIAEVLIYAPVLKIGQPVRKLLLVCLTLAVLLALFNDALQASEFILRQFPDSPFQWAYPHLLATGVAALVLVLAIRLQSTYLLLGVAALSVVTAGVIWDRRSALEAFYENAQGQNPFEQFIGPNDNVYWNAFRPMPWLVFSHSSYVSGMVAAPILFNRAYAGEYAQRYTLVEAHYMARDCAGFQFMGGQCDDNARTINAGFCAIDSRLRWIVSAFRNESLPVTSTWRFNPGGHQGQFYLYDCTQLRKLPAYQQFISDQARQ</sequence>
<proteinExistence type="predicted"/>
<feature type="transmembrane region" description="Helical" evidence="1">
    <location>
        <begin position="89"/>
        <end position="122"/>
    </location>
</feature>
<feature type="transmembrane region" description="Helical" evidence="1">
    <location>
        <begin position="468"/>
        <end position="485"/>
    </location>
</feature>
<keyword evidence="1" id="KW-0472">Membrane</keyword>
<feature type="transmembrane region" description="Helical" evidence="1">
    <location>
        <begin position="443"/>
        <end position="461"/>
    </location>
</feature>
<feature type="transmembrane region" description="Helical" evidence="1">
    <location>
        <begin position="408"/>
        <end position="423"/>
    </location>
</feature>